<keyword evidence="2" id="KW-1185">Reference proteome</keyword>
<accession>A0A4Y8VAE5</accession>
<evidence type="ECO:0000313" key="1">
    <source>
        <dbReference type="EMBL" id="TFH76343.1"/>
    </source>
</evidence>
<dbReference type="OrthoDB" id="997490at2"/>
<name>A0A4Y8VAE5_9BACT</name>
<dbReference type="PANTHER" id="PTHR35810">
    <property type="entry name" value="CYTOPLASMIC PROTEIN-RELATED"/>
    <property type="match status" value="1"/>
</dbReference>
<comment type="caution">
    <text evidence="1">The sequence shown here is derived from an EMBL/GenBank/DDBJ whole genome shotgun (WGS) entry which is preliminary data.</text>
</comment>
<dbReference type="EMBL" id="SGVY01000048">
    <property type="protein sequence ID" value="TFH76343.1"/>
    <property type="molecule type" value="Genomic_DNA"/>
</dbReference>
<dbReference type="RefSeq" id="WP_134844258.1">
    <property type="nucleotide sequence ID" value="NZ_SGVY01000048.1"/>
</dbReference>
<dbReference type="GeneID" id="302996362"/>
<dbReference type="Proteomes" id="UP000297872">
    <property type="component" value="Unassembled WGS sequence"/>
</dbReference>
<gene>
    <name evidence="1" type="ORF">EXN75_13910</name>
</gene>
<organism evidence="1 2">
    <name type="scientific">Segatella hominis</name>
    <dbReference type="NCBI Taxonomy" id="2518605"/>
    <lineage>
        <taxon>Bacteria</taxon>
        <taxon>Pseudomonadati</taxon>
        <taxon>Bacteroidota</taxon>
        <taxon>Bacteroidia</taxon>
        <taxon>Bacteroidales</taxon>
        <taxon>Prevotellaceae</taxon>
        <taxon>Segatella</taxon>
    </lineage>
</organism>
<proteinExistence type="predicted"/>
<evidence type="ECO:0000313" key="2">
    <source>
        <dbReference type="Proteomes" id="UP000297872"/>
    </source>
</evidence>
<reference evidence="1 2" key="1">
    <citation type="submission" date="2019-02" db="EMBL/GenBank/DDBJ databases">
        <title>Draft Genome Sequence of the Prevotella sp. BCRC 81118, Isolated from Human Feces.</title>
        <authorList>
            <person name="Huang C.-H."/>
        </authorList>
    </citation>
    <scope>NUCLEOTIDE SEQUENCE [LARGE SCALE GENOMIC DNA]</scope>
    <source>
        <strain evidence="1 2">BCRC 81118</strain>
    </source>
</reference>
<dbReference type="AlphaFoldDB" id="A0A4Y8VAE5"/>
<dbReference type="PANTHER" id="PTHR35810:SF1">
    <property type="entry name" value="CYTOPLASMIC PROTEIN"/>
    <property type="match status" value="1"/>
</dbReference>
<sequence length="118" mass="14051">MKRNIIKVSDYSVTLTGNNIWMTYWEIAEAFNVIPASVNRTIKRMFKENVFSECEHSKYIRLSNGNHAYVYSLDVVIAISFKYRTHYTNVFRKWLTDKVKEQHPPVFISFQRKDLYGC</sequence>
<protein>
    <submittedName>
        <fullName evidence="1">RhuM protein</fullName>
    </submittedName>
</protein>